<evidence type="ECO:0000313" key="3">
    <source>
        <dbReference type="EMBL" id="RAW13808.1"/>
    </source>
</evidence>
<dbReference type="InterPro" id="IPR009936">
    <property type="entry name" value="DUF1468"/>
</dbReference>
<name>A0A329QSY4_9ACTN</name>
<organism evidence="3 4">
    <name type="scientific">Phytoactinopolyspora halophila</name>
    <dbReference type="NCBI Taxonomy" id="1981511"/>
    <lineage>
        <taxon>Bacteria</taxon>
        <taxon>Bacillati</taxon>
        <taxon>Actinomycetota</taxon>
        <taxon>Actinomycetes</taxon>
        <taxon>Jiangellales</taxon>
        <taxon>Jiangellaceae</taxon>
        <taxon>Phytoactinopolyspora</taxon>
    </lineage>
</organism>
<keyword evidence="1" id="KW-1133">Transmembrane helix</keyword>
<reference evidence="3 4" key="1">
    <citation type="submission" date="2018-06" db="EMBL/GenBank/DDBJ databases">
        <title>Phytoactinopolyspora halophila sp. nov., a novel halophilic actinomycete isolated from a saline soil in China.</title>
        <authorList>
            <person name="Tang S.-K."/>
        </authorList>
    </citation>
    <scope>NUCLEOTIDE SEQUENCE [LARGE SCALE GENOMIC DNA]</scope>
    <source>
        <strain evidence="3 4">YIM 96934</strain>
    </source>
</reference>
<feature type="transmembrane region" description="Helical" evidence="1">
    <location>
        <begin position="45"/>
        <end position="68"/>
    </location>
</feature>
<dbReference type="EMBL" id="QMIG01000011">
    <property type="protein sequence ID" value="RAW13808.1"/>
    <property type="molecule type" value="Genomic_DNA"/>
</dbReference>
<feature type="transmembrane region" description="Helical" evidence="1">
    <location>
        <begin position="131"/>
        <end position="149"/>
    </location>
</feature>
<feature type="transmembrane region" description="Helical" evidence="1">
    <location>
        <begin position="21"/>
        <end position="39"/>
    </location>
</feature>
<accession>A0A329QSY4</accession>
<evidence type="ECO:0000313" key="4">
    <source>
        <dbReference type="Proteomes" id="UP000250462"/>
    </source>
</evidence>
<feature type="transmembrane region" description="Helical" evidence="1">
    <location>
        <begin position="80"/>
        <end position="101"/>
    </location>
</feature>
<evidence type="ECO:0000256" key="1">
    <source>
        <dbReference type="SAM" id="Phobius"/>
    </source>
</evidence>
<feature type="domain" description="DUF1468" evidence="2">
    <location>
        <begin position="22"/>
        <end position="158"/>
    </location>
</feature>
<dbReference type="Proteomes" id="UP000250462">
    <property type="component" value="Unassembled WGS sequence"/>
</dbReference>
<sequence>MSSTERPVERPAPGPHVSTDLIAGMALLAIVAIGLLGSGEGHLDWLFPVTLSWILGAFGACLVVRGLLGYGHRVPAVPRLLRGQNPDVALFVGLVVVYVIVIEQVGFWLPSAAMLVVASVYLDTFRSRRNIAISVLVALGVCIVGYVVLTKVFFVPLPGGEWIPF</sequence>
<dbReference type="RefSeq" id="WP_112258650.1">
    <property type="nucleotide sequence ID" value="NZ_QMIG01000011.1"/>
</dbReference>
<keyword evidence="1" id="KW-0472">Membrane</keyword>
<dbReference type="Pfam" id="PF07331">
    <property type="entry name" value="TctB"/>
    <property type="match status" value="1"/>
</dbReference>
<comment type="caution">
    <text evidence="3">The sequence shown here is derived from an EMBL/GenBank/DDBJ whole genome shotgun (WGS) entry which is preliminary data.</text>
</comment>
<evidence type="ECO:0000259" key="2">
    <source>
        <dbReference type="Pfam" id="PF07331"/>
    </source>
</evidence>
<protein>
    <recommendedName>
        <fullName evidence="2">DUF1468 domain-containing protein</fullName>
    </recommendedName>
</protein>
<proteinExistence type="predicted"/>
<keyword evidence="4" id="KW-1185">Reference proteome</keyword>
<keyword evidence="1" id="KW-0812">Transmembrane</keyword>
<gene>
    <name evidence="3" type="ORF">DPM12_12460</name>
</gene>
<dbReference type="AlphaFoldDB" id="A0A329QSY4"/>